<name>A0A8H6EDR7_9HELO</name>
<accession>A0A8H6EDR7</accession>
<keyword evidence="2" id="KW-1185">Reference proteome</keyword>
<evidence type="ECO:0000313" key="2">
    <source>
        <dbReference type="Proteomes" id="UP000531561"/>
    </source>
</evidence>
<protein>
    <submittedName>
        <fullName evidence="1">Uncharacterized protein</fullName>
    </submittedName>
</protein>
<comment type="caution">
    <text evidence="1">The sequence shown here is derived from an EMBL/GenBank/DDBJ whole genome shotgun (WGS) entry which is preliminary data.</text>
</comment>
<dbReference type="RefSeq" id="XP_037187134.1">
    <property type="nucleotide sequence ID" value="XM_037337754.1"/>
</dbReference>
<proteinExistence type="predicted"/>
<gene>
    <name evidence="1" type="ORF">Bfra_007381</name>
</gene>
<dbReference type="EMBL" id="JABFCT010000026">
    <property type="protein sequence ID" value="KAF5868185.1"/>
    <property type="molecule type" value="Genomic_DNA"/>
</dbReference>
<reference evidence="1 2" key="1">
    <citation type="journal article" date="2020" name="Phytopathology">
        <title>A high-quality genome resource of Botrytis fragariae, a new and rapidly spreading fungal pathogen causing strawberry gray mold in the U.S.A.</title>
        <authorList>
            <person name="Wu Y."/>
            <person name="Saski C.A."/>
            <person name="Schnabel G."/>
            <person name="Xiao S."/>
            <person name="Hu M."/>
        </authorList>
    </citation>
    <scope>NUCLEOTIDE SEQUENCE [LARGE SCALE GENOMIC DNA]</scope>
    <source>
        <strain evidence="1 2">BVB16</strain>
    </source>
</reference>
<evidence type="ECO:0000313" key="1">
    <source>
        <dbReference type="EMBL" id="KAF5868185.1"/>
    </source>
</evidence>
<sequence length="68" mass="7719">MYEQEKCRIVRSRCKIHGFVSGYISNFSFEPVVNGEQGFRVGEGSTVSLLMQVETRDDWKTLSVGTVE</sequence>
<dbReference type="Proteomes" id="UP000531561">
    <property type="component" value="Unassembled WGS sequence"/>
</dbReference>
<dbReference type="GeneID" id="59261446"/>
<organism evidence="1 2">
    <name type="scientific">Botrytis fragariae</name>
    <dbReference type="NCBI Taxonomy" id="1964551"/>
    <lineage>
        <taxon>Eukaryota</taxon>
        <taxon>Fungi</taxon>
        <taxon>Dikarya</taxon>
        <taxon>Ascomycota</taxon>
        <taxon>Pezizomycotina</taxon>
        <taxon>Leotiomycetes</taxon>
        <taxon>Helotiales</taxon>
        <taxon>Sclerotiniaceae</taxon>
        <taxon>Botrytis</taxon>
    </lineage>
</organism>
<dbReference type="AlphaFoldDB" id="A0A8H6EDR7"/>